<dbReference type="SMART" id="SM00825">
    <property type="entry name" value="PKS_KS"/>
    <property type="match status" value="1"/>
</dbReference>
<dbReference type="RefSeq" id="WP_130430724.1">
    <property type="nucleotide sequence ID" value="NZ_SHKP01000004.1"/>
</dbReference>
<evidence type="ECO:0000256" key="2">
    <source>
        <dbReference type="ARBA" id="ARBA00022679"/>
    </source>
</evidence>
<dbReference type="InterPro" id="IPR014030">
    <property type="entry name" value="Ketoacyl_synth_N"/>
</dbReference>
<dbReference type="PANTHER" id="PTHR11712">
    <property type="entry name" value="POLYKETIDE SYNTHASE-RELATED"/>
    <property type="match status" value="1"/>
</dbReference>
<dbReference type="Proteomes" id="UP000293671">
    <property type="component" value="Unassembled WGS sequence"/>
</dbReference>
<evidence type="ECO:0000313" key="6">
    <source>
        <dbReference type="Proteomes" id="UP000293671"/>
    </source>
</evidence>
<dbReference type="OrthoDB" id="9808669at2"/>
<dbReference type="AlphaFoldDB" id="A0A4Q7W1T5"/>
<organism evidence="5 6">
    <name type="scientific">Rivibacter subsaxonicus</name>
    <dbReference type="NCBI Taxonomy" id="457575"/>
    <lineage>
        <taxon>Bacteria</taxon>
        <taxon>Pseudomonadati</taxon>
        <taxon>Pseudomonadota</taxon>
        <taxon>Betaproteobacteria</taxon>
        <taxon>Burkholderiales</taxon>
        <taxon>Rivibacter</taxon>
    </lineage>
</organism>
<comment type="similarity">
    <text evidence="1 3">Belongs to the thiolase-like superfamily. Beta-ketoacyl-ACP synthases family.</text>
</comment>
<dbReference type="InterPro" id="IPR000794">
    <property type="entry name" value="Beta-ketoacyl_synthase"/>
</dbReference>
<sequence length="393" mass="40511">MACFLHQPGIVCALGSSHAEVRAALWTSDAPRGIVVSDRYSPDRALPLGEVSAALPAIEGWPLEHRSRTNALLAAALAPIRAEVEAAVERFGPQRVGVVIGGSTSGVPEGEAAAAFHAANGYWPEGYDYRQQEMGAGARFLAWQLGIEGPAHLISTACSSGPKALASAARMLNAGIVDAVVTGGADALSRFTVAGFGALGSLSSERSRPLSARRDGLNLGEGAALFLMTREPGPVRLSGWGESSDAHHMSAPDPSGAGAMRAMAATLQRAGVEPGAVDYLNLHGTGTPQNDAMESLAVSAVLGHEVPVSSTKPLTGHALGAAGAIEAAFAWLTLVGNPRGRLPGHWWDGERDPQLAPLRLSEPGESLGYAPRHVMSNSFAFGGSNACVLLSQA</sequence>
<dbReference type="PANTHER" id="PTHR11712:SF320">
    <property type="entry name" value="BETA-KETOACYL SYNTHASE"/>
    <property type="match status" value="1"/>
</dbReference>
<dbReference type="GO" id="GO:0006633">
    <property type="term" value="P:fatty acid biosynthetic process"/>
    <property type="evidence" value="ECO:0007669"/>
    <property type="project" value="InterPro"/>
</dbReference>
<evidence type="ECO:0000259" key="4">
    <source>
        <dbReference type="PROSITE" id="PS52004"/>
    </source>
</evidence>
<dbReference type="InterPro" id="IPR016039">
    <property type="entry name" value="Thiolase-like"/>
</dbReference>
<dbReference type="InterPro" id="IPR020841">
    <property type="entry name" value="PKS_Beta-ketoAc_synthase_dom"/>
</dbReference>
<evidence type="ECO:0000256" key="1">
    <source>
        <dbReference type="ARBA" id="ARBA00008467"/>
    </source>
</evidence>
<proteinExistence type="inferred from homology"/>
<dbReference type="GO" id="GO:0004315">
    <property type="term" value="F:3-oxoacyl-[acyl-carrier-protein] synthase activity"/>
    <property type="evidence" value="ECO:0007669"/>
    <property type="project" value="InterPro"/>
</dbReference>
<dbReference type="PROSITE" id="PS52004">
    <property type="entry name" value="KS3_2"/>
    <property type="match status" value="1"/>
</dbReference>
<keyword evidence="2 3" id="KW-0808">Transferase</keyword>
<comment type="caution">
    <text evidence="5">The sequence shown here is derived from an EMBL/GenBank/DDBJ whole genome shotgun (WGS) entry which is preliminary data.</text>
</comment>
<keyword evidence="6" id="KW-1185">Reference proteome</keyword>
<feature type="domain" description="Ketosynthase family 3 (KS3)" evidence="4">
    <location>
        <begin position="1"/>
        <end position="392"/>
    </location>
</feature>
<dbReference type="Pfam" id="PF02801">
    <property type="entry name" value="Ketoacyl-synt_C"/>
    <property type="match status" value="1"/>
</dbReference>
<evidence type="ECO:0000313" key="5">
    <source>
        <dbReference type="EMBL" id="RZU03013.1"/>
    </source>
</evidence>
<accession>A0A4Q7W1T5</accession>
<dbReference type="PROSITE" id="PS00606">
    <property type="entry name" value="KS3_1"/>
    <property type="match status" value="1"/>
</dbReference>
<dbReference type="SUPFAM" id="SSF53901">
    <property type="entry name" value="Thiolase-like"/>
    <property type="match status" value="2"/>
</dbReference>
<protein>
    <submittedName>
        <fullName evidence="5">3-oxoacyl-[acyl-carrier-protein] synthase-1</fullName>
    </submittedName>
</protein>
<dbReference type="Pfam" id="PF00109">
    <property type="entry name" value="ketoacyl-synt"/>
    <property type="match status" value="1"/>
</dbReference>
<dbReference type="InterPro" id="IPR018201">
    <property type="entry name" value="Ketoacyl_synth_AS"/>
</dbReference>
<dbReference type="GO" id="GO:0005829">
    <property type="term" value="C:cytosol"/>
    <property type="evidence" value="ECO:0007669"/>
    <property type="project" value="TreeGrafter"/>
</dbReference>
<dbReference type="EMBL" id="SHKP01000004">
    <property type="protein sequence ID" value="RZU03013.1"/>
    <property type="molecule type" value="Genomic_DNA"/>
</dbReference>
<evidence type="ECO:0000256" key="3">
    <source>
        <dbReference type="RuleBase" id="RU003694"/>
    </source>
</evidence>
<name>A0A4Q7W1T5_9BURK</name>
<gene>
    <name evidence="5" type="ORF">EV670_1044</name>
</gene>
<dbReference type="InterPro" id="IPR014031">
    <property type="entry name" value="Ketoacyl_synth_C"/>
</dbReference>
<dbReference type="Gene3D" id="3.40.47.10">
    <property type="match status" value="2"/>
</dbReference>
<reference evidence="5 6" key="1">
    <citation type="submission" date="2019-02" db="EMBL/GenBank/DDBJ databases">
        <title>Genomic Encyclopedia of Type Strains, Phase IV (KMG-IV): sequencing the most valuable type-strain genomes for metagenomic binning, comparative biology and taxonomic classification.</title>
        <authorList>
            <person name="Goeker M."/>
        </authorList>
    </citation>
    <scope>NUCLEOTIDE SEQUENCE [LARGE SCALE GENOMIC DNA]</scope>
    <source>
        <strain evidence="5 6">DSM 19570</strain>
    </source>
</reference>
<dbReference type="NCBIfam" id="NF006618">
    <property type="entry name" value="PRK09185.1"/>
    <property type="match status" value="1"/>
</dbReference>